<keyword evidence="2" id="KW-0614">Plasmid</keyword>
<dbReference type="RefSeq" id="WP_035992700.1">
    <property type="nucleotide sequence ID" value="NZ_CP012748.1"/>
</dbReference>
<name>A0A0P0RQI5_9BURK</name>
<sequence>MDDLTHWLLLVLTLPTDNATARMRYWRALKTKGCAVLRDGVYLLPDDERAGVEMAEMCEGISQAGGTSYLLRFGSRDGAQDLEFQQLFDRSDDYGTLRRSLSETRKTLGSLAPVDITKLLRKTRKEFEAIAGIDFFPSEASTRAQSAWQDFVAAADAVLSPGEPHPAAGTIKPVKRADYQGRVWATRRKLWVDRVASAWLVRRFVDSEAQFLWLASPDECPAGAVGFDFDGATFSHINDRVTFEVLAASFGIEDEPGMAGLSSMVHSLDVGGIAVPEAAGFEAVMTGAKQRGLSDDELLTEMSQMLDSLLAHFAAQEKTSARRRR</sequence>
<evidence type="ECO:0000313" key="2">
    <source>
        <dbReference type="EMBL" id="ALL71230.1"/>
    </source>
</evidence>
<evidence type="ECO:0000259" key="1">
    <source>
        <dbReference type="Pfam" id="PF09828"/>
    </source>
</evidence>
<dbReference type="InterPro" id="IPR018634">
    <property type="entry name" value="ChrB_C"/>
</dbReference>
<dbReference type="EMBL" id="CP012748">
    <property type="protein sequence ID" value="ALL71230.1"/>
    <property type="molecule type" value="Genomic_DNA"/>
</dbReference>
<organism evidence="2 3">
    <name type="scientific">Paraburkholderia caribensis MBA4</name>
    <dbReference type="NCBI Taxonomy" id="1323664"/>
    <lineage>
        <taxon>Bacteria</taxon>
        <taxon>Pseudomonadati</taxon>
        <taxon>Pseudomonadota</taxon>
        <taxon>Betaproteobacteria</taxon>
        <taxon>Burkholderiales</taxon>
        <taxon>Burkholderiaceae</taxon>
        <taxon>Paraburkholderia</taxon>
    </lineage>
</organism>
<accession>A0A0P0RQI5</accession>
<dbReference type="AlphaFoldDB" id="A0A0P0RQI5"/>
<dbReference type="Proteomes" id="UP000019146">
    <property type="component" value="Plasmid unnamed"/>
</dbReference>
<feature type="domain" description="ChrB C-terminal" evidence="1">
    <location>
        <begin position="184"/>
        <end position="313"/>
    </location>
</feature>
<dbReference type="Pfam" id="PF09828">
    <property type="entry name" value="ChrB_C"/>
    <property type="match status" value="1"/>
</dbReference>
<dbReference type="GeneID" id="69974616"/>
<gene>
    <name evidence="2" type="ORF">K788_0001950</name>
</gene>
<evidence type="ECO:0000313" key="3">
    <source>
        <dbReference type="Proteomes" id="UP000019146"/>
    </source>
</evidence>
<reference evidence="2 3" key="1">
    <citation type="journal article" date="2014" name="Genome Announc.">
        <title>Draft Genome Sequence of the Haloacid-Degrading Burkholderia caribensis Strain MBA4.</title>
        <authorList>
            <person name="Pan Y."/>
            <person name="Kong K.F."/>
            <person name="Tsang J.S."/>
        </authorList>
    </citation>
    <scope>NUCLEOTIDE SEQUENCE [LARGE SCALE GENOMIC DNA]</scope>
    <source>
        <strain evidence="2 3">MBA4</strain>
        <plasmid evidence="3">Plasmid</plasmid>
    </source>
</reference>
<protein>
    <submittedName>
        <fullName evidence="2">Chromate resistance protein ChrB</fullName>
    </submittedName>
</protein>
<proteinExistence type="predicted"/>
<dbReference type="KEGG" id="bcai:K788_0001950"/>
<geneLocation type="plasmid" evidence="3"/>